<evidence type="ECO:0000313" key="7">
    <source>
        <dbReference type="EMBL" id="KAJ2778751.1"/>
    </source>
</evidence>
<accession>A0A9W8H5R5</accession>
<dbReference type="GO" id="GO:0005886">
    <property type="term" value="C:plasma membrane"/>
    <property type="evidence" value="ECO:0007669"/>
    <property type="project" value="TreeGrafter"/>
</dbReference>
<dbReference type="OrthoDB" id="5552049at2759"/>
<feature type="transmembrane region" description="Helical" evidence="6">
    <location>
        <begin position="118"/>
        <end position="144"/>
    </location>
</feature>
<evidence type="ECO:0000256" key="4">
    <source>
        <dbReference type="ARBA" id="ARBA00023136"/>
    </source>
</evidence>
<dbReference type="PANTHER" id="PTHR23112">
    <property type="entry name" value="G PROTEIN-COUPLED RECEPTOR 157-RELATED"/>
    <property type="match status" value="1"/>
</dbReference>
<organism evidence="7 8">
    <name type="scientific">Coemansia javaensis</name>
    <dbReference type="NCBI Taxonomy" id="2761396"/>
    <lineage>
        <taxon>Eukaryota</taxon>
        <taxon>Fungi</taxon>
        <taxon>Fungi incertae sedis</taxon>
        <taxon>Zoopagomycota</taxon>
        <taxon>Kickxellomycotina</taxon>
        <taxon>Kickxellomycetes</taxon>
        <taxon>Kickxellales</taxon>
        <taxon>Kickxellaceae</taxon>
        <taxon>Coemansia</taxon>
    </lineage>
</organism>
<dbReference type="Proteomes" id="UP001140217">
    <property type="component" value="Unassembled WGS sequence"/>
</dbReference>
<feature type="region of interest" description="Disordered" evidence="5">
    <location>
        <begin position="454"/>
        <end position="473"/>
    </location>
</feature>
<keyword evidence="3 6" id="KW-1133">Transmembrane helix</keyword>
<dbReference type="PANTHER" id="PTHR23112:SF0">
    <property type="entry name" value="TRANSMEMBRANE PROTEIN 116"/>
    <property type="match status" value="1"/>
</dbReference>
<feature type="transmembrane region" description="Helical" evidence="6">
    <location>
        <begin position="156"/>
        <end position="179"/>
    </location>
</feature>
<evidence type="ECO:0000256" key="2">
    <source>
        <dbReference type="ARBA" id="ARBA00022692"/>
    </source>
</evidence>
<dbReference type="GO" id="GO:0007189">
    <property type="term" value="P:adenylate cyclase-activating G protein-coupled receptor signaling pathway"/>
    <property type="evidence" value="ECO:0007669"/>
    <property type="project" value="TreeGrafter"/>
</dbReference>
<keyword evidence="8" id="KW-1185">Reference proteome</keyword>
<feature type="transmembrane region" description="Helical" evidence="6">
    <location>
        <begin position="6"/>
        <end position="28"/>
    </location>
</feature>
<comment type="caution">
    <text evidence="7">The sequence shown here is derived from an EMBL/GenBank/DDBJ whole genome shotgun (WGS) entry which is preliminary data.</text>
</comment>
<evidence type="ECO:0000256" key="5">
    <source>
        <dbReference type="SAM" id="MobiDB-lite"/>
    </source>
</evidence>
<name>A0A9W8H5R5_9FUNG</name>
<keyword evidence="4 6" id="KW-0472">Membrane</keyword>
<evidence type="ECO:0000256" key="6">
    <source>
        <dbReference type="SAM" id="Phobius"/>
    </source>
</evidence>
<feature type="non-terminal residue" evidence="7">
    <location>
        <position position="473"/>
    </location>
</feature>
<feature type="transmembrane region" description="Helical" evidence="6">
    <location>
        <begin position="219"/>
        <end position="248"/>
    </location>
</feature>
<reference evidence="7" key="1">
    <citation type="submission" date="2022-07" db="EMBL/GenBank/DDBJ databases">
        <title>Phylogenomic reconstructions and comparative analyses of Kickxellomycotina fungi.</title>
        <authorList>
            <person name="Reynolds N.K."/>
            <person name="Stajich J.E."/>
            <person name="Barry K."/>
            <person name="Grigoriev I.V."/>
            <person name="Crous P."/>
            <person name="Smith M.E."/>
        </authorList>
    </citation>
    <scope>NUCLEOTIDE SEQUENCE</scope>
    <source>
        <strain evidence="7">NBRC 105414</strain>
    </source>
</reference>
<evidence type="ECO:0000256" key="3">
    <source>
        <dbReference type="ARBA" id="ARBA00022989"/>
    </source>
</evidence>
<feature type="transmembrane region" description="Helical" evidence="6">
    <location>
        <begin position="330"/>
        <end position="351"/>
    </location>
</feature>
<dbReference type="EMBL" id="JANBUL010000212">
    <property type="protein sequence ID" value="KAJ2778751.1"/>
    <property type="molecule type" value="Genomic_DNA"/>
</dbReference>
<evidence type="ECO:0000313" key="8">
    <source>
        <dbReference type="Proteomes" id="UP001140217"/>
    </source>
</evidence>
<keyword evidence="2 6" id="KW-0812">Transmembrane</keyword>
<feature type="transmembrane region" description="Helical" evidence="6">
    <location>
        <begin position="285"/>
        <end position="310"/>
    </location>
</feature>
<feature type="transmembrane region" description="Helical" evidence="6">
    <location>
        <begin position="78"/>
        <end position="98"/>
    </location>
</feature>
<dbReference type="GO" id="GO:0004930">
    <property type="term" value="F:G protein-coupled receptor activity"/>
    <property type="evidence" value="ECO:0007669"/>
    <property type="project" value="TreeGrafter"/>
</dbReference>
<comment type="subcellular location">
    <subcellularLocation>
        <location evidence="1">Membrane</location>
        <topology evidence="1">Multi-pass membrane protein</topology>
    </subcellularLocation>
</comment>
<dbReference type="AlphaFoldDB" id="A0A9W8H5R5"/>
<proteinExistence type="predicted"/>
<gene>
    <name evidence="7" type="ORF">H4R18_004406</name>
</gene>
<evidence type="ECO:0000256" key="1">
    <source>
        <dbReference type="ARBA" id="ARBA00004141"/>
    </source>
</evidence>
<protein>
    <submittedName>
        <fullName evidence="7">Uncharacterized protein</fullName>
    </submittedName>
</protein>
<sequence length="473" mass="52211">MFTYAELAGLLALNSASILCSLFVAAFIHMYRSDITALAAARRQHNWGHKGRPPGRQRSLLRPIGTQARMYLSLPASLRLLFVASVVDVLYSVFRIYYLGVNSPGFGGDRRANCKAVMAGVTFFNLLSVFVRALVCVHLQLVIFTSASRALHYERHFLAVALAVSLALSVVPLCTRNYMWLDHDPLMGTARCGYFELPPPGADARPDAAMRASVRKGLAIMWVTNSACLTLTVAYCAVVIVSVAIRLVQRRNAVMRLSKNQDLLVESAQQRRELLRMTTRVVRRVLQFPLMIFACHALEVVYGMVTLSRALQMLRPDGRDQAASQSLARLYLAAHVMLGLEGIATLLLLPLEPPIRLMLRRMYLRRRVALHRLGTVSRAGPRRKPSELWPSAREPRASSADALTLSSHVLPPADPSEAPVQRSLTWRIPDAEANGAAAEASAIVDHVVMQVRRVEGAKSGSPPPTPTPTRWAT</sequence>